<dbReference type="Pfam" id="PF14388">
    <property type="entry name" value="DUF4419"/>
    <property type="match status" value="1"/>
</dbReference>
<dbReference type="EMBL" id="LUFC02001126">
    <property type="protein sequence ID" value="KAF4483539.1"/>
    <property type="molecule type" value="Genomic_DNA"/>
</dbReference>
<sequence>MGLQVNSCLLQADGLFRGEKEVEPALSENTRFLLGLLSKWKARHVFCISDRVPTQTFFLQSLPQCFSLSHHLIIPVINNAPKQNRTKHFLSFSHLKIISNIAAMAIITVDTTVDDIPRVGGTILEQISKSGSHRSGGVFIFGFLYRSPYMVPCHNGFILAVTEIYDSNPRLTIRADNIWLAILAQLKPWIAGFRKKQKVEKTIDFTTEQLKDSALVAKRLSDRVETEFGDEKKEVLMPHFCTTTPEDTISVALLLLGNSDSKTEHRPLKPEIKAEEPDYATNVIVLGRSEDWDQLRNTFAAISSWGPCRPPLDGMVQRHSKLLLRLLQASLQDYSLVPTLESFPSHPER</sequence>
<dbReference type="Proteomes" id="UP000737391">
    <property type="component" value="Unassembled WGS sequence"/>
</dbReference>
<gene>
    <name evidence="1" type="ORF">FAGAP_11710</name>
</gene>
<accession>A0A9P5E708</accession>
<organism evidence="1 2">
    <name type="scientific">Fusarium agapanthi</name>
    <dbReference type="NCBI Taxonomy" id="1803897"/>
    <lineage>
        <taxon>Eukaryota</taxon>
        <taxon>Fungi</taxon>
        <taxon>Dikarya</taxon>
        <taxon>Ascomycota</taxon>
        <taxon>Pezizomycotina</taxon>
        <taxon>Sordariomycetes</taxon>
        <taxon>Hypocreomycetidae</taxon>
        <taxon>Hypocreales</taxon>
        <taxon>Nectriaceae</taxon>
        <taxon>Fusarium</taxon>
        <taxon>Fusarium fujikuroi species complex</taxon>
    </lineage>
</organism>
<keyword evidence="2" id="KW-1185">Reference proteome</keyword>
<dbReference type="OrthoDB" id="9978173at2759"/>
<protein>
    <submittedName>
        <fullName evidence="1">Duf4419 domain containing protein</fullName>
    </submittedName>
</protein>
<dbReference type="AlphaFoldDB" id="A0A9P5E708"/>
<proteinExistence type="predicted"/>
<comment type="caution">
    <text evidence="1">The sequence shown here is derived from an EMBL/GenBank/DDBJ whole genome shotgun (WGS) entry which is preliminary data.</text>
</comment>
<dbReference type="InterPro" id="IPR025533">
    <property type="entry name" value="DUF4419"/>
</dbReference>
<name>A0A9P5E708_9HYPO</name>
<reference evidence="1" key="1">
    <citation type="submission" date="2020-01" db="EMBL/GenBank/DDBJ databases">
        <title>Identification and distribution of gene clusters putatively required for synthesis of sphingolipid metabolism inhibitors in phylogenetically diverse species of the filamentous fungus Fusarium.</title>
        <authorList>
            <person name="Kim H.-S."/>
            <person name="Busman M."/>
            <person name="Brown D.W."/>
            <person name="Divon H."/>
            <person name="Uhlig S."/>
            <person name="Proctor R.H."/>
        </authorList>
    </citation>
    <scope>NUCLEOTIDE SEQUENCE</scope>
    <source>
        <strain evidence="1">NRRL 31653</strain>
    </source>
</reference>
<evidence type="ECO:0000313" key="1">
    <source>
        <dbReference type="EMBL" id="KAF4483539.1"/>
    </source>
</evidence>
<evidence type="ECO:0000313" key="2">
    <source>
        <dbReference type="Proteomes" id="UP000737391"/>
    </source>
</evidence>